<proteinExistence type="predicted"/>
<evidence type="ECO:0000313" key="2">
    <source>
        <dbReference type="Proteomes" id="UP001571980"/>
    </source>
</evidence>
<protein>
    <submittedName>
        <fullName evidence="1">Uncharacterized protein</fullName>
    </submittedName>
</protein>
<sequence>MELNRLSKFLSTVEVRRREYARGLASKRKKYFKALVKNLAKVNGVLAVIACIKEFEGSQLLVVDVIPETAPLLHPKDLPPERLYELVTLTDRVYAEVLVANARAMEEAGVKPDDVRDIVIRVSYYRRFCGEGEGVVLWQRDQGFLVDLSAL</sequence>
<dbReference type="Proteomes" id="UP001571980">
    <property type="component" value="Unassembled WGS sequence"/>
</dbReference>
<keyword evidence="2" id="KW-1185">Reference proteome</keyword>
<organism evidence="1 2">
    <name type="scientific">Pyrococcus kukulkanii</name>
    <dbReference type="NCBI Taxonomy" id="1609559"/>
    <lineage>
        <taxon>Archaea</taxon>
        <taxon>Methanobacteriati</taxon>
        <taxon>Methanobacteriota</taxon>
        <taxon>Thermococci</taxon>
        <taxon>Thermococcales</taxon>
        <taxon>Thermococcaceae</taxon>
        <taxon>Pyrococcus</taxon>
    </lineage>
</organism>
<gene>
    <name evidence="1" type="ORF">P8X34_10230</name>
</gene>
<comment type="caution">
    <text evidence="1">The sequence shown here is derived from an EMBL/GenBank/DDBJ whole genome shotgun (WGS) entry which is preliminary data.</text>
</comment>
<name>A0ABV4T5J0_9EURY</name>
<dbReference type="EMBL" id="JARRIG010000007">
    <property type="protein sequence ID" value="MFA4805100.1"/>
    <property type="molecule type" value="Genomic_DNA"/>
</dbReference>
<evidence type="ECO:0000313" key="1">
    <source>
        <dbReference type="EMBL" id="MFA4805100.1"/>
    </source>
</evidence>
<reference evidence="1 2" key="1">
    <citation type="submission" date="2023-03" db="EMBL/GenBank/DDBJ databases">
        <title>Speciation in Pyrococcus: adaptation to high temperature as a mechanism.</title>
        <authorList>
            <person name="Gu J."/>
        </authorList>
    </citation>
    <scope>NUCLEOTIDE SEQUENCE [LARGE SCALE GENOMIC DNA]</scope>
    <source>
        <strain evidence="1 2">LMOA34</strain>
    </source>
</reference>
<accession>A0ABV4T5J0</accession>
<dbReference type="RefSeq" id="WP_372824427.1">
    <property type="nucleotide sequence ID" value="NZ_JARRIG010000007.1"/>
</dbReference>